<dbReference type="GO" id="GO:0005886">
    <property type="term" value="C:plasma membrane"/>
    <property type="evidence" value="ECO:0007669"/>
    <property type="project" value="UniProtKB-SubCell"/>
</dbReference>
<evidence type="ECO:0000256" key="5">
    <source>
        <dbReference type="ARBA" id="ARBA00022989"/>
    </source>
</evidence>
<feature type="transmembrane region" description="Helical" evidence="14">
    <location>
        <begin position="361"/>
        <end position="386"/>
    </location>
</feature>
<keyword evidence="10" id="KW-0325">Glycoprotein</keyword>
<keyword evidence="9 12" id="KW-0675">Receptor</keyword>
<dbReference type="PRINTS" id="PR00237">
    <property type="entry name" value="GPCRRHODOPSN"/>
</dbReference>
<dbReference type="AlphaFoldDB" id="A0A182MG56"/>
<dbReference type="Pfam" id="PF00001">
    <property type="entry name" value="7tm_1"/>
    <property type="match status" value="1"/>
</dbReference>
<keyword evidence="6 12" id="KW-0297">G-protein coupled receptor</keyword>
<dbReference type="PROSITE" id="PS00237">
    <property type="entry name" value="G_PROTEIN_RECEP_F1_1"/>
    <property type="match status" value="1"/>
</dbReference>
<evidence type="ECO:0000256" key="8">
    <source>
        <dbReference type="ARBA" id="ARBA00023157"/>
    </source>
</evidence>
<sequence>MWSGSSVENGAIRTERNAQLLLSTVTSLIASPRTHLNGRYETHHASDLVLPSSVSTSLMNMSHELLHGLAPANDSVLPDGIDNLTELYGPKRDPLYVVIPITVIYLLIFLTGVVGNISTCIVIARNRSMHTATNYYLFSLAVSDFLLLVSGVPQEIYFIWSKYPYVFGETFCVLRGIAAETSANATVLTITAFTVERYVAICHPFLSHTMSKLSRAIRFIFVIWLIAIVSAVPQALQFGVTNQGGIDQCVVKRIIIQHSFELSTFLFFFAPMTLITVLYALIGLKLRSSTLMQRDGTLQRRNNVVPSSRQSSANSQGTRRVLKMLVAVVVAFFLCWAPFHAQRLVYIYGVDKDHQPSDPLILKLFVVTTYISGILYYLSTCINPLLYNIMSNKFRQAFKETLANCCQIARQSNSAERSYRILPRRERRSAANKESSDISGNSIKDESLYSSSTQKQSFDSITLSRGQSLKRTSSTTALGVQESVLSSPIAYTALCQHHHPHHHHPQAHHYGHQHGFGPPSYGEKPASNVLVSSKPGRPGLDLYTQDRELQLNIFASAGEPGPVGCIGGVKSSDHLGDRTLKRISIQINQIGVGHLGARGAGLAEMDLAVTANRLPERSDTLRLLCKQPRGQDGRIEIFVRNRQRQQQRSRLRLWRFFQHVRPLRQTTGTSLGRQQKLTSSAGAVVHFYEDSTADAASLPVDQLLASKLASVADDGKQIVAVDDGNCESHSVLDDDLEAYMREIKLRETINR</sequence>
<keyword evidence="4 12" id="KW-0812">Transmembrane</keyword>
<feature type="transmembrane region" description="Helical" evidence="14">
    <location>
        <begin position="321"/>
        <end position="341"/>
    </location>
</feature>
<dbReference type="PANTHER" id="PTHR24243:SF208">
    <property type="entry name" value="PYROKININ-1 RECEPTOR"/>
    <property type="match status" value="1"/>
</dbReference>
<feature type="transmembrane region" description="Helical" evidence="14">
    <location>
        <begin position="173"/>
        <end position="195"/>
    </location>
</feature>
<keyword evidence="7 14" id="KW-0472">Membrane</keyword>
<name>A0A182MG56_9DIPT</name>
<evidence type="ECO:0000256" key="4">
    <source>
        <dbReference type="ARBA" id="ARBA00022692"/>
    </source>
</evidence>
<feature type="compositionally biased region" description="Basic residues" evidence="13">
    <location>
        <begin position="498"/>
        <end position="512"/>
    </location>
</feature>
<accession>A0A182MG56</accession>
<evidence type="ECO:0000256" key="14">
    <source>
        <dbReference type="SAM" id="Phobius"/>
    </source>
</evidence>
<feature type="compositionally biased region" description="Polar residues" evidence="13">
    <location>
        <begin position="437"/>
        <end position="450"/>
    </location>
</feature>
<proteinExistence type="inferred from homology"/>
<feature type="transmembrane region" description="Helical" evidence="14">
    <location>
        <begin position="216"/>
        <end position="236"/>
    </location>
</feature>
<comment type="similarity">
    <text evidence="2 12">Belongs to the G-protein coupled receptor 1 family.</text>
</comment>
<dbReference type="Proteomes" id="UP000075883">
    <property type="component" value="Unassembled WGS sequence"/>
</dbReference>
<comment type="subcellular location">
    <subcellularLocation>
        <location evidence="1">Cell membrane</location>
        <topology evidence="1">Multi-pass membrane protein</topology>
    </subcellularLocation>
</comment>
<protein>
    <recommendedName>
        <fullName evidence="15">G-protein coupled receptors family 1 profile domain-containing protein</fullName>
    </recommendedName>
</protein>
<dbReference type="EnsemblMetazoa" id="ACUA017505-RA">
    <property type="protein sequence ID" value="ACUA017505-PA"/>
    <property type="gene ID" value="ACUA017505"/>
</dbReference>
<dbReference type="PROSITE" id="PS50262">
    <property type="entry name" value="G_PROTEIN_RECEP_F1_2"/>
    <property type="match status" value="1"/>
</dbReference>
<evidence type="ECO:0000313" key="16">
    <source>
        <dbReference type="EnsemblMetazoa" id="ACUA017505-PA"/>
    </source>
</evidence>
<dbReference type="PANTHER" id="PTHR24243">
    <property type="entry name" value="G-PROTEIN COUPLED RECEPTOR"/>
    <property type="match status" value="1"/>
</dbReference>
<dbReference type="PRINTS" id="PR01565">
    <property type="entry name" value="NEUROMEDINUR"/>
</dbReference>
<dbReference type="InterPro" id="IPR000276">
    <property type="entry name" value="GPCR_Rhodpsn"/>
</dbReference>
<evidence type="ECO:0000256" key="13">
    <source>
        <dbReference type="SAM" id="MobiDB-lite"/>
    </source>
</evidence>
<dbReference type="SMART" id="SM01381">
    <property type="entry name" value="7TM_GPCR_Srsx"/>
    <property type="match status" value="1"/>
</dbReference>
<dbReference type="Gene3D" id="1.20.1070.10">
    <property type="entry name" value="Rhodopsin 7-helix transmembrane proteins"/>
    <property type="match status" value="1"/>
</dbReference>
<feature type="transmembrane region" description="Helical" evidence="14">
    <location>
        <begin position="265"/>
        <end position="284"/>
    </location>
</feature>
<evidence type="ECO:0000256" key="2">
    <source>
        <dbReference type="ARBA" id="ARBA00010663"/>
    </source>
</evidence>
<dbReference type="EMBL" id="AXCM01000713">
    <property type="status" value="NOT_ANNOTATED_CDS"/>
    <property type="molecule type" value="Genomic_DNA"/>
</dbReference>
<dbReference type="InterPro" id="IPR005390">
    <property type="entry name" value="NeuromedU_rcpt"/>
</dbReference>
<feature type="domain" description="G-protein coupled receptors family 1 profile" evidence="15">
    <location>
        <begin position="115"/>
        <end position="387"/>
    </location>
</feature>
<organism evidence="16 17">
    <name type="scientific">Anopheles culicifacies</name>
    <dbReference type="NCBI Taxonomy" id="139723"/>
    <lineage>
        <taxon>Eukaryota</taxon>
        <taxon>Metazoa</taxon>
        <taxon>Ecdysozoa</taxon>
        <taxon>Arthropoda</taxon>
        <taxon>Hexapoda</taxon>
        <taxon>Insecta</taxon>
        <taxon>Pterygota</taxon>
        <taxon>Neoptera</taxon>
        <taxon>Endopterygota</taxon>
        <taxon>Diptera</taxon>
        <taxon>Nematocera</taxon>
        <taxon>Culicoidea</taxon>
        <taxon>Culicidae</taxon>
        <taxon>Anophelinae</taxon>
        <taxon>Anopheles</taxon>
        <taxon>culicifacies species complex</taxon>
    </lineage>
</organism>
<dbReference type="VEuPathDB" id="VectorBase:ACUA017505"/>
<evidence type="ECO:0000256" key="3">
    <source>
        <dbReference type="ARBA" id="ARBA00022475"/>
    </source>
</evidence>
<evidence type="ECO:0000256" key="11">
    <source>
        <dbReference type="ARBA" id="ARBA00023224"/>
    </source>
</evidence>
<keyword evidence="11 12" id="KW-0807">Transducer</keyword>
<feature type="region of interest" description="Disordered" evidence="13">
    <location>
        <begin position="417"/>
        <end position="450"/>
    </location>
</feature>
<feature type="region of interest" description="Disordered" evidence="13">
    <location>
        <begin position="498"/>
        <end position="538"/>
    </location>
</feature>
<dbReference type="EMBL" id="AXCM01000712">
    <property type="status" value="NOT_ANNOTATED_CDS"/>
    <property type="molecule type" value="Genomic_DNA"/>
</dbReference>
<reference evidence="17" key="1">
    <citation type="submission" date="2013-09" db="EMBL/GenBank/DDBJ databases">
        <title>The Genome Sequence of Anopheles culicifacies species A.</title>
        <authorList>
            <consortium name="The Broad Institute Genomics Platform"/>
            <person name="Neafsey D.E."/>
            <person name="Besansky N."/>
            <person name="Howell P."/>
            <person name="Walton C."/>
            <person name="Young S.K."/>
            <person name="Zeng Q."/>
            <person name="Gargeya S."/>
            <person name="Fitzgerald M."/>
            <person name="Haas B."/>
            <person name="Abouelleil A."/>
            <person name="Allen A.W."/>
            <person name="Alvarado L."/>
            <person name="Arachchi H.M."/>
            <person name="Berlin A.M."/>
            <person name="Chapman S.B."/>
            <person name="Gainer-Dewar J."/>
            <person name="Goldberg J."/>
            <person name="Griggs A."/>
            <person name="Gujja S."/>
            <person name="Hansen M."/>
            <person name="Howarth C."/>
            <person name="Imamovic A."/>
            <person name="Ireland A."/>
            <person name="Larimer J."/>
            <person name="McCowan C."/>
            <person name="Murphy C."/>
            <person name="Pearson M."/>
            <person name="Poon T.W."/>
            <person name="Priest M."/>
            <person name="Roberts A."/>
            <person name="Saif S."/>
            <person name="Shea T."/>
            <person name="Sisk P."/>
            <person name="Sykes S."/>
            <person name="Wortman J."/>
            <person name="Nusbaum C."/>
            <person name="Birren B."/>
        </authorList>
    </citation>
    <scope>NUCLEOTIDE SEQUENCE [LARGE SCALE GENOMIC DNA]</scope>
    <source>
        <strain evidence="17">A-37</strain>
    </source>
</reference>
<evidence type="ECO:0000256" key="1">
    <source>
        <dbReference type="ARBA" id="ARBA00004651"/>
    </source>
</evidence>
<feature type="transmembrane region" description="Helical" evidence="14">
    <location>
        <begin position="95"/>
        <end position="123"/>
    </location>
</feature>
<evidence type="ECO:0000259" key="15">
    <source>
        <dbReference type="PROSITE" id="PS50262"/>
    </source>
</evidence>
<evidence type="ECO:0000313" key="17">
    <source>
        <dbReference type="Proteomes" id="UP000075883"/>
    </source>
</evidence>
<feature type="transmembrane region" description="Helical" evidence="14">
    <location>
        <begin position="135"/>
        <end position="153"/>
    </location>
</feature>
<evidence type="ECO:0000256" key="10">
    <source>
        <dbReference type="ARBA" id="ARBA00023180"/>
    </source>
</evidence>
<dbReference type="InterPro" id="IPR017452">
    <property type="entry name" value="GPCR_Rhodpsn_7TM"/>
</dbReference>
<evidence type="ECO:0000256" key="7">
    <source>
        <dbReference type="ARBA" id="ARBA00023136"/>
    </source>
</evidence>
<reference evidence="16" key="2">
    <citation type="submission" date="2020-05" db="UniProtKB">
        <authorList>
            <consortium name="EnsemblMetazoa"/>
        </authorList>
    </citation>
    <scope>IDENTIFICATION</scope>
    <source>
        <strain evidence="16">A-37</strain>
    </source>
</reference>
<keyword evidence="3" id="KW-1003">Cell membrane</keyword>
<dbReference type="STRING" id="139723.A0A182MG56"/>
<keyword evidence="17" id="KW-1185">Reference proteome</keyword>
<dbReference type="CDD" id="cd15134">
    <property type="entry name" value="7tmA_capaR"/>
    <property type="match status" value="1"/>
</dbReference>
<dbReference type="SUPFAM" id="SSF81321">
    <property type="entry name" value="Family A G protein-coupled receptor-like"/>
    <property type="match status" value="1"/>
</dbReference>
<dbReference type="GO" id="GO:0001607">
    <property type="term" value="F:neuromedin U receptor activity"/>
    <property type="evidence" value="ECO:0007669"/>
    <property type="project" value="InterPro"/>
</dbReference>
<evidence type="ECO:0000256" key="6">
    <source>
        <dbReference type="ARBA" id="ARBA00023040"/>
    </source>
</evidence>
<keyword evidence="5 14" id="KW-1133">Transmembrane helix</keyword>
<keyword evidence="8" id="KW-1015">Disulfide bond</keyword>
<evidence type="ECO:0000256" key="9">
    <source>
        <dbReference type="ARBA" id="ARBA00023170"/>
    </source>
</evidence>
<evidence type="ECO:0000256" key="12">
    <source>
        <dbReference type="RuleBase" id="RU000688"/>
    </source>
</evidence>